<dbReference type="Gene3D" id="1.20.1660.10">
    <property type="entry name" value="Hypothetical protein (EF3068)"/>
    <property type="match status" value="1"/>
</dbReference>
<accession>A0A4Q7DXN0</accession>
<name>A0A4Q7DXN0_9LACO</name>
<organism evidence="1 2">
    <name type="scientific">Lactobacillus delbrueckii</name>
    <dbReference type="NCBI Taxonomy" id="1584"/>
    <lineage>
        <taxon>Bacteria</taxon>
        <taxon>Bacillati</taxon>
        <taxon>Bacillota</taxon>
        <taxon>Bacilli</taxon>
        <taxon>Lactobacillales</taxon>
        <taxon>Lactobacillaceae</taxon>
        <taxon>Lactobacillus</taxon>
    </lineage>
</organism>
<dbReference type="InterPro" id="IPR016024">
    <property type="entry name" value="ARM-type_fold"/>
</dbReference>
<protein>
    <submittedName>
        <fullName evidence="1">DNA alkylation repair protein</fullName>
    </submittedName>
</protein>
<dbReference type="PANTHER" id="PTHR34070">
    <property type="entry name" value="ARMADILLO-TYPE FOLD"/>
    <property type="match status" value="1"/>
</dbReference>
<comment type="caution">
    <text evidence="1">The sequence shown here is derived from an EMBL/GenBank/DDBJ whole genome shotgun (WGS) entry which is preliminary data.</text>
</comment>
<proteinExistence type="predicted"/>
<dbReference type="Proteomes" id="UP000292818">
    <property type="component" value="Unassembled WGS sequence"/>
</dbReference>
<evidence type="ECO:0000313" key="2">
    <source>
        <dbReference type="Proteomes" id="UP000292818"/>
    </source>
</evidence>
<evidence type="ECO:0000313" key="1">
    <source>
        <dbReference type="EMBL" id="RZM17126.1"/>
    </source>
</evidence>
<dbReference type="AlphaFoldDB" id="A0A4Q7DXN0"/>
<dbReference type="Pfam" id="PF08713">
    <property type="entry name" value="DNA_alkylation"/>
    <property type="match status" value="1"/>
</dbReference>
<dbReference type="Gene3D" id="1.25.40.290">
    <property type="entry name" value="ARM repeat domains"/>
    <property type="match status" value="1"/>
</dbReference>
<dbReference type="CDD" id="cd07064">
    <property type="entry name" value="AlkD_like_1"/>
    <property type="match status" value="1"/>
</dbReference>
<dbReference type="SUPFAM" id="SSF48371">
    <property type="entry name" value="ARM repeat"/>
    <property type="match status" value="1"/>
</dbReference>
<dbReference type="EMBL" id="SETJ01000017">
    <property type="protein sequence ID" value="RZM17126.1"/>
    <property type="molecule type" value="Genomic_DNA"/>
</dbReference>
<dbReference type="PANTHER" id="PTHR34070:SF1">
    <property type="entry name" value="DNA ALKYLATION REPAIR PROTEIN"/>
    <property type="match status" value="1"/>
</dbReference>
<dbReference type="InterPro" id="IPR014825">
    <property type="entry name" value="DNA_alkylation"/>
</dbReference>
<reference evidence="1 2" key="1">
    <citation type="submission" date="2019-01" db="EMBL/GenBank/DDBJ databases">
        <title>Colonization of the human gut by bovine bacteria present in Parmesan cheese.</title>
        <authorList>
            <person name="Lugli G.A."/>
            <person name="Milani C."/>
        </authorList>
    </citation>
    <scope>NUCLEOTIDE SEQUENCE [LARGE SCALE GENOMIC DNA]</scope>
    <source>
        <strain evidence="1 2">LDELB18P1</strain>
    </source>
</reference>
<sequence>MMTPFEKYQAVKKAYAAGANKENAQAMGKYMRNLFPFYGLKTPTRRELSRPFLKGVTKEEIAWDLVDLCFKDDYREMQYFALDYLKKVQKQLTFKDLPKIKQLAETKSWWDSVDSLVKLAGQIFIKDEENKEKTAALMLAWAQDPDFWVRRTAIEFQLGLKEATDPNLLGKIIDRNLGSQEFFINKDICWALRDYSKTNPAWVRDYMASRDLSALSRREGSKYI</sequence>
<gene>
    <name evidence="1" type="ORF">LDELB18P1_0414</name>
</gene>